<accession>A0AAP0K3Y3</accession>
<evidence type="ECO:0000313" key="1">
    <source>
        <dbReference type="EMBL" id="KAK9144242.1"/>
    </source>
</evidence>
<organism evidence="1 2">
    <name type="scientific">Stephania japonica</name>
    <dbReference type="NCBI Taxonomy" id="461633"/>
    <lineage>
        <taxon>Eukaryota</taxon>
        <taxon>Viridiplantae</taxon>
        <taxon>Streptophyta</taxon>
        <taxon>Embryophyta</taxon>
        <taxon>Tracheophyta</taxon>
        <taxon>Spermatophyta</taxon>
        <taxon>Magnoliopsida</taxon>
        <taxon>Ranunculales</taxon>
        <taxon>Menispermaceae</taxon>
        <taxon>Menispermoideae</taxon>
        <taxon>Cissampelideae</taxon>
        <taxon>Stephania</taxon>
    </lineage>
</organism>
<reference evidence="1 2" key="1">
    <citation type="submission" date="2024-01" db="EMBL/GenBank/DDBJ databases">
        <title>Genome assemblies of Stephania.</title>
        <authorList>
            <person name="Yang L."/>
        </authorList>
    </citation>
    <scope>NUCLEOTIDE SEQUENCE [LARGE SCALE GENOMIC DNA]</scope>
    <source>
        <strain evidence="1">QJT</strain>
        <tissue evidence="1">Leaf</tissue>
    </source>
</reference>
<comment type="caution">
    <text evidence="1">The sequence shown here is derived from an EMBL/GenBank/DDBJ whole genome shotgun (WGS) entry which is preliminary data.</text>
</comment>
<proteinExistence type="predicted"/>
<sequence>MYSPPLSLRKHLIFFPNSFSTASLNSTNFDNASLFSFKNFTQVYLEKSSTNTIT</sequence>
<name>A0AAP0K3Y3_9MAGN</name>
<dbReference type="Proteomes" id="UP001417504">
    <property type="component" value="Unassembled WGS sequence"/>
</dbReference>
<evidence type="ECO:0000313" key="2">
    <source>
        <dbReference type="Proteomes" id="UP001417504"/>
    </source>
</evidence>
<gene>
    <name evidence="1" type="ORF">Sjap_004145</name>
</gene>
<protein>
    <submittedName>
        <fullName evidence="1">Uncharacterized protein</fullName>
    </submittedName>
</protein>
<dbReference type="AlphaFoldDB" id="A0AAP0K3Y3"/>
<keyword evidence="2" id="KW-1185">Reference proteome</keyword>
<dbReference type="EMBL" id="JBBNAE010000002">
    <property type="protein sequence ID" value="KAK9144242.1"/>
    <property type="molecule type" value="Genomic_DNA"/>
</dbReference>